<evidence type="ECO:0000256" key="1">
    <source>
        <dbReference type="SAM" id="MobiDB-lite"/>
    </source>
</evidence>
<gene>
    <name evidence="2" type="primary">ABSGL_12339.1 scaffold 12745</name>
</gene>
<dbReference type="Proteomes" id="UP000078561">
    <property type="component" value="Unassembled WGS sequence"/>
</dbReference>
<keyword evidence="3" id="KW-1185">Reference proteome</keyword>
<protein>
    <submittedName>
        <fullName evidence="2">Uncharacterized protein</fullName>
    </submittedName>
</protein>
<dbReference type="AlphaFoldDB" id="A0A168RBM0"/>
<dbReference type="InParanoid" id="A0A168RBM0"/>
<name>A0A168RBM0_ABSGL</name>
<reference evidence="2" key="1">
    <citation type="submission" date="2016-04" db="EMBL/GenBank/DDBJ databases">
        <authorList>
            <person name="Evans L.H."/>
            <person name="Alamgir A."/>
            <person name="Owens N."/>
            <person name="Weber N.D."/>
            <person name="Virtaneva K."/>
            <person name="Barbian K."/>
            <person name="Babar A."/>
            <person name="Rosenke K."/>
        </authorList>
    </citation>
    <scope>NUCLEOTIDE SEQUENCE [LARGE SCALE GENOMIC DNA]</scope>
    <source>
        <strain evidence="2">CBS 101.48</strain>
    </source>
</reference>
<proteinExistence type="predicted"/>
<sequence>MFQIVLREGITGGFVGPTVKQVVEIRGDDAGASILHANLKAASKSDYTTQTGSLQSDQVQSLAASLKEALAQLPTEQPPGSEDIYGLDTGISFMSDDFQWQNGGPEGCGSGKSEVQASPEQKRAFQAVVQSLVGTGQQFAVQAQD</sequence>
<evidence type="ECO:0000313" key="2">
    <source>
        <dbReference type="EMBL" id="SAM06450.1"/>
    </source>
</evidence>
<organism evidence="2">
    <name type="scientific">Absidia glauca</name>
    <name type="common">Pin mould</name>
    <dbReference type="NCBI Taxonomy" id="4829"/>
    <lineage>
        <taxon>Eukaryota</taxon>
        <taxon>Fungi</taxon>
        <taxon>Fungi incertae sedis</taxon>
        <taxon>Mucoromycota</taxon>
        <taxon>Mucoromycotina</taxon>
        <taxon>Mucoromycetes</taxon>
        <taxon>Mucorales</taxon>
        <taxon>Cunninghamellaceae</taxon>
        <taxon>Absidia</taxon>
    </lineage>
</organism>
<dbReference type="OMA" id="WQNGGPE"/>
<evidence type="ECO:0000313" key="3">
    <source>
        <dbReference type="Proteomes" id="UP000078561"/>
    </source>
</evidence>
<dbReference type="EMBL" id="LT554591">
    <property type="protein sequence ID" value="SAM06450.1"/>
    <property type="molecule type" value="Genomic_DNA"/>
</dbReference>
<accession>A0A168RBM0</accession>
<feature type="region of interest" description="Disordered" evidence="1">
    <location>
        <begin position="96"/>
        <end position="120"/>
    </location>
</feature>
<dbReference type="OrthoDB" id="5366606at2759"/>